<name>A0AAU7E0T3_9MICO</name>
<sequence>MEVTLGTSTPDLLLLNYEGDAPACNPFAGTTETPNPEAWAVPLAVFTATVDAVNQGEVKPGAELKVAEFGGMVDGTDCVVPGSSPLKEDETGLQFLATYLVAPASILGVYARGFTK</sequence>
<reference evidence="1" key="1">
    <citation type="submission" date="2024-02" db="EMBL/GenBank/DDBJ databases">
        <title>Tomenella chthoni gen. nov. sp. nov., a member of the family Jonesiaceae isolated from bat guano.</title>
        <authorList>
            <person name="Miller S.L."/>
            <person name="King J."/>
            <person name="Sankaranarayanan K."/>
            <person name="Lawson P.A."/>
        </authorList>
    </citation>
    <scope>NUCLEOTIDE SEQUENCE</scope>
    <source>
        <strain evidence="1">BS-20</strain>
    </source>
</reference>
<accession>A0AAU7E0T3</accession>
<protein>
    <submittedName>
        <fullName evidence="1">Uncharacterized protein</fullName>
    </submittedName>
</protein>
<evidence type="ECO:0000313" key="1">
    <source>
        <dbReference type="EMBL" id="XBH23015.1"/>
    </source>
</evidence>
<proteinExistence type="predicted"/>
<dbReference type="EMBL" id="CP146203">
    <property type="protein sequence ID" value="XBH23015.1"/>
    <property type="molecule type" value="Genomic_DNA"/>
</dbReference>
<dbReference type="AlphaFoldDB" id="A0AAU7E0T3"/>
<gene>
    <name evidence="1" type="ORF">V5R04_07330</name>
</gene>
<organism evidence="1">
    <name type="scientific">Jonesiaceae bacterium BS-20</name>
    <dbReference type="NCBI Taxonomy" id="3120821"/>
    <lineage>
        <taxon>Bacteria</taxon>
        <taxon>Bacillati</taxon>
        <taxon>Actinomycetota</taxon>
        <taxon>Actinomycetes</taxon>
        <taxon>Micrococcales</taxon>
        <taxon>Jonesiaceae</taxon>
    </lineage>
</organism>